<dbReference type="HAMAP" id="MF_00173">
    <property type="entry name" value="Arg_repressor"/>
    <property type="match status" value="1"/>
</dbReference>
<reference evidence="10" key="1">
    <citation type="journal article" date="2022" name="Int. J. Syst. Evol. Microbiol.">
        <title>A novel species of lactic acid bacteria, Ligilactobacillus pabuli sp. nov., isolated from alfalfa silage.</title>
        <authorList>
            <person name="Tohno M."/>
            <person name="Tanizawa Y."/>
            <person name="Sawada H."/>
            <person name="Sakamoto M."/>
            <person name="Ohkuma M."/>
            <person name="Kobayashi H."/>
        </authorList>
    </citation>
    <scope>NUCLEOTIDE SEQUENCE</scope>
    <source>
        <strain evidence="10">AF129</strain>
    </source>
</reference>
<name>A0ABQ5JHJ8_9LACO</name>
<dbReference type="Pfam" id="PF02863">
    <property type="entry name" value="Arg_repressor_C"/>
    <property type="match status" value="1"/>
</dbReference>
<comment type="similarity">
    <text evidence="2 7">Belongs to the ArgR family.</text>
</comment>
<keyword evidence="4 7" id="KW-0805">Transcription regulation</keyword>
<keyword evidence="6 7" id="KW-0804">Transcription</keyword>
<protein>
    <recommendedName>
        <fullName evidence="7">Arginine repressor</fullName>
    </recommendedName>
</protein>
<proteinExistence type="inferred from homology"/>
<evidence type="ECO:0000256" key="5">
    <source>
        <dbReference type="ARBA" id="ARBA00023125"/>
    </source>
</evidence>
<evidence type="ECO:0000256" key="6">
    <source>
        <dbReference type="ARBA" id="ARBA00023163"/>
    </source>
</evidence>
<dbReference type="PRINTS" id="PR01467">
    <property type="entry name" value="ARGREPRESSOR"/>
</dbReference>
<dbReference type="PANTHER" id="PTHR34471:SF1">
    <property type="entry name" value="ARGININE REPRESSOR"/>
    <property type="match status" value="1"/>
</dbReference>
<feature type="domain" description="Arginine repressor C-terminal" evidence="9">
    <location>
        <begin position="82"/>
        <end position="145"/>
    </location>
</feature>
<feature type="domain" description="Arginine repressor DNA-binding" evidence="8">
    <location>
        <begin position="1"/>
        <end position="69"/>
    </location>
</feature>
<evidence type="ECO:0000256" key="1">
    <source>
        <dbReference type="ARBA" id="ARBA00004496"/>
    </source>
</evidence>
<evidence type="ECO:0000256" key="3">
    <source>
        <dbReference type="ARBA" id="ARBA00022490"/>
    </source>
</evidence>
<evidence type="ECO:0000256" key="2">
    <source>
        <dbReference type="ARBA" id="ARBA00008316"/>
    </source>
</evidence>
<dbReference type="EMBL" id="BQXH01000004">
    <property type="protein sequence ID" value="GKS80972.1"/>
    <property type="molecule type" value="Genomic_DNA"/>
</dbReference>
<comment type="function">
    <text evidence="7">Regulates arginine biosynthesis genes.</text>
</comment>
<evidence type="ECO:0000256" key="7">
    <source>
        <dbReference type="HAMAP-Rule" id="MF_00173"/>
    </source>
</evidence>
<comment type="subcellular location">
    <subcellularLocation>
        <location evidence="1 7">Cytoplasm</location>
    </subcellularLocation>
</comment>
<dbReference type="Proteomes" id="UP001055149">
    <property type="component" value="Unassembled WGS sequence"/>
</dbReference>
<evidence type="ECO:0000313" key="10">
    <source>
        <dbReference type="EMBL" id="GKS80972.1"/>
    </source>
</evidence>
<evidence type="ECO:0000313" key="11">
    <source>
        <dbReference type="Proteomes" id="UP001055149"/>
    </source>
</evidence>
<comment type="pathway">
    <text evidence="7">Amino-acid biosynthesis; L-arginine biosynthesis [regulation].</text>
</comment>
<sequence>MRKIERQQKIIELIRQQRIPNQEAMIQLLAEEGIKATQATVSRDIRQIRAIKEMNPDGSQYYVLLHEDPVDPAIKITETIGEIVLNVNNVHFINIIKTTPRDANVLAALIDENGLDGVVGTLAGYDTVVLFSPDDETALKVKDYFIEYMSN</sequence>
<dbReference type="Gene3D" id="3.30.1360.40">
    <property type="match status" value="1"/>
</dbReference>
<gene>
    <name evidence="10" type="primary">argR_2</name>
    <name evidence="7" type="synonym">argR</name>
    <name evidence="10" type="ORF">LPAF129_06570</name>
</gene>
<evidence type="ECO:0000259" key="8">
    <source>
        <dbReference type="Pfam" id="PF01316"/>
    </source>
</evidence>
<keyword evidence="5 7" id="KW-0238">DNA-binding</keyword>
<keyword evidence="11" id="KW-1185">Reference proteome</keyword>
<dbReference type="InterPro" id="IPR036390">
    <property type="entry name" value="WH_DNA-bd_sf"/>
</dbReference>
<keyword evidence="3 7" id="KW-0963">Cytoplasm</keyword>
<keyword evidence="7" id="KW-0055">Arginine biosynthesis</keyword>
<dbReference type="Pfam" id="PF01316">
    <property type="entry name" value="Arg_repressor"/>
    <property type="match status" value="1"/>
</dbReference>
<dbReference type="InterPro" id="IPR001669">
    <property type="entry name" value="Arg_repress"/>
</dbReference>
<dbReference type="SUPFAM" id="SSF55252">
    <property type="entry name" value="C-terminal domain of arginine repressor"/>
    <property type="match status" value="1"/>
</dbReference>
<dbReference type="InterPro" id="IPR036388">
    <property type="entry name" value="WH-like_DNA-bd_sf"/>
</dbReference>
<dbReference type="PANTHER" id="PTHR34471">
    <property type="entry name" value="ARGININE REPRESSOR"/>
    <property type="match status" value="1"/>
</dbReference>
<keyword evidence="7" id="KW-0678">Repressor</keyword>
<dbReference type="InterPro" id="IPR020900">
    <property type="entry name" value="Arg_repress_DNA-bd"/>
</dbReference>
<dbReference type="SUPFAM" id="SSF46785">
    <property type="entry name" value="Winged helix' DNA-binding domain"/>
    <property type="match status" value="1"/>
</dbReference>
<dbReference type="Gene3D" id="1.10.10.10">
    <property type="entry name" value="Winged helix-like DNA-binding domain superfamily/Winged helix DNA-binding domain"/>
    <property type="match status" value="1"/>
</dbReference>
<evidence type="ECO:0000259" key="9">
    <source>
        <dbReference type="Pfam" id="PF02863"/>
    </source>
</evidence>
<organism evidence="10 11">
    <name type="scientific">Ligilactobacillus pabuli</name>
    <dbReference type="NCBI Taxonomy" id="2886039"/>
    <lineage>
        <taxon>Bacteria</taxon>
        <taxon>Bacillati</taxon>
        <taxon>Bacillota</taxon>
        <taxon>Bacilli</taxon>
        <taxon>Lactobacillales</taxon>
        <taxon>Lactobacillaceae</taxon>
        <taxon>Ligilactobacillus</taxon>
    </lineage>
</organism>
<comment type="caution">
    <text evidence="10">The sequence shown here is derived from an EMBL/GenBank/DDBJ whole genome shotgun (WGS) entry which is preliminary data.</text>
</comment>
<evidence type="ECO:0000256" key="4">
    <source>
        <dbReference type="ARBA" id="ARBA00023015"/>
    </source>
</evidence>
<dbReference type="InterPro" id="IPR036251">
    <property type="entry name" value="Arg_repress_C_sf"/>
</dbReference>
<dbReference type="RefSeq" id="WP_244054741.1">
    <property type="nucleotide sequence ID" value="NZ_BQXH01000004.1"/>
</dbReference>
<keyword evidence="7" id="KW-0028">Amino-acid biosynthesis</keyword>
<accession>A0ABQ5JHJ8</accession>
<dbReference type="InterPro" id="IPR020899">
    <property type="entry name" value="Arg_repress_C"/>
</dbReference>